<comment type="caution">
    <text evidence="6">The sequence shown here is derived from an EMBL/GenBank/DDBJ whole genome shotgun (WGS) entry which is preliminary data.</text>
</comment>
<keyword evidence="3" id="KW-0238">DNA-binding</keyword>
<dbReference type="Pfam" id="PF00126">
    <property type="entry name" value="HTH_1"/>
    <property type="match status" value="1"/>
</dbReference>
<proteinExistence type="inferred from homology"/>
<accession>A0ABW9RL54</accession>
<reference evidence="6 7" key="1">
    <citation type="submission" date="2019-02" db="EMBL/GenBank/DDBJ databases">
        <authorList>
            <person name="Goldberg S.R."/>
            <person name="Haltli B.A."/>
            <person name="Correa H."/>
            <person name="Russell K.G."/>
        </authorList>
    </citation>
    <scope>NUCLEOTIDE SEQUENCE [LARGE SCALE GENOMIC DNA]</scope>
    <source>
        <strain evidence="6 7">JCM 16186</strain>
    </source>
</reference>
<comment type="similarity">
    <text evidence="1">Belongs to the LysR transcriptional regulatory family.</text>
</comment>
<evidence type="ECO:0000313" key="6">
    <source>
        <dbReference type="EMBL" id="MTI24706.1"/>
    </source>
</evidence>
<dbReference type="SUPFAM" id="SSF46785">
    <property type="entry name" value="Winged helix' DNA-binding domain"/>
    <property type="match status" value="1"/>
</dbReference>
<dbReference type="EMBL" id="SMLW01000445">
    <property type="protein sequence ID" value="MTI24706.1"/>
    <property type="molecule type" value="Genomic_DNA"/>
</dbReference>
<dbReference type="RefSeq" id="WP_155170747.1">
    <property type="nucleotide sequence ID" value="NZ_BAAAFL010000068.1"/>
</dbReference>
<protein>
    <submittedName>
        <fullName evidence="6">LysR family transcriptional regulator</fullName>
    </submittedName>
</protein>
<dbReference type="InterPro" id="IPR000847">
    <property type="entry name" value="LysR_HTH_N"/>
</dbReference>
<dbReference type="Gene3D" id="1.10.10.10">
    <property type="entry name" value="Winged helix-like DNA-binding domain superfamily/Winged helix DNA-binding domain"/>
    <property type="match status" value="1"/>
</dbReference>
<dbReference type="PANTHER" id="PTHR30126">
    <property type="entry name" value="HTH-TYPE TRANSCRIPTIONAL REGULATOR"/>
    <property type="match status" value="1"/>
</dbReference>
<organism evidence="6 7">
    <name type="scientific">Fulvivirga kasyanovii</name>
    <dbReference type="NCBI Taxonomy" id="396812"/>
    <lineage>
        <taxon>Bacteria</taxon>
        <taxon>Pseudomonadati</taxon>
        <taxon>Bacteroidota</taxon>
        <taxon>Cytophagia</taxon>
        <taxon>Cytophagales</taxon>
        <taxon>Fulvivirgaceae</taxon>
        <taxon>Fulvivirga</taxon>
    </lineage>
</organism>
<dbReference type="InterPro" id="IPR036388">
    <property type="entry name" value="WH-like_DNA-bd_sf"/>
</dbReference>
<sequence>MNYTIHQLQIFLKVVQKRSITKASEELFMTQPAVSIQLKNFQDQFDIPLTEVIGRQLHITDFGKEIATMAERVLDELDNINYKTQAYQGMMTGKLKISSASTGKYVIPYFLSGFMEKHTGIDLILDVTNKTRVIESLKNNEIDFALVSVIPEQLNIEQEQLIENKLYLVGNTPEKNENKPLIYREEGSATRMAMEQYFATHEKYARKRMELTSNEAVKQAVIAGLGYSIVPLIGLHNELMNNQIYILPTDDLPIKTDWCLIWLKDKKLSPVSLAFLEFIRSEKQNILHESFEWYLSYRNGD</sequence>
<keyword evidence="7" id="KW-1185">Reference proteome</keyword>
<evidence type="ECO:0000256" key="3">
    <source>
        <dbReference type="ARBA" id="ARBA00023125"/>
    </source>
</evidence>
<dbReference type="InterPro" id="IPR005119">
    <property type="entry name" value="LysR_subst-bd"/>
</dbReference>
<feature type="domain" description="HTH lysR-type" evidence="5">
    <location>
        <begin position="1"/>
        <end position="60"/>
    </location>
</feature>
<dbReference type="SUPFAM" id="SSF53850">
    <property type="entry name" value="Periplasmic binding protein-like II"/>
    <property type="match status" value="1"/>
</dbReference>
<evidence type="ECO:0000256" key="1">
    <source>
        <dbReference type="ARBA" id="ARBA00009437"/>
    </source>
</evidence>
<dbReference type="Gene3D" id="3.40.190.290">
    <property type="match status" value="1"/>
</dbReference>
<dbReference type="PANTHER" id="PTHR30126:SF5">
    <property type="entry name" value="HTH-TYPE TRANSCRIPTIONAL ACTIVATOR CMPR"/>
    <property type="match status" value="1"/>
</dbReference>
<dbReference type="Proteomes" id="UP000798808">
    <property type="component" value="Unassembled WGS sequence"/>
</dbReference>
<gene>
    <name evidence="6" type="ORF">E1163_07095</name>
</gene>
<evidence type="ECO:0000256" key="2">
    <source>
        <dbReference type="ARBA" id="ARBA00023015"/>
    </source>
</evidence>
<evidence type="ECO:0000256" key="4">
    <source>
        <dbReference type="ARBA" id="ARBA00023163"/>
    </source>
</evidence>
<name>A0ABW9RL54_9BACT</name>
<dbReference type="PROSITE" id="PS50931">
    <property type="entry name" value="HTH_LYSR"/>
    <property type="match status" value="1"/>
</dbReference>
<dbReference type="Pfam" id="PF03466">
    <property type="entry name" value="LysR_substrate"/>
    <property type="match status" value="1"/>
</dbReference>
<keyword evidence="2" id="KW-0805">Transcription regulation</keyword>
<evidence type="ECO:0000313" key="7">
    <source>
        <dbReference type="Proteomes" id="UP000798808"/>
    </source>
</evidence>
<evidence type="ECO:0000259" key="5">
    <source>
        <dbReference type="PROSITE" id="PS50931"/>
    </source>
</evidence>
<dbReference type="InterPro" id="IPR036390">
    <property type="entry name" value="WH_DNA-bd_sf"/>
</dbReference>
<keyword evidence="4" id="KW-0804">Transcription</keyword>